<comment type="caution">
    <text evidence="3">The sequence shown here is derived from an EMBL/GenBank/DDBJ whole genome shotgun (WGS) entry which is preliminary data.</text>
</comment>
<gene>
    <name evidence="3" type="primary">rsmD</name>
    <name evidence="3" type="ORF">KCG48_03760</name>
</gene>
<proteinExistence type="predicted"/>
<dbReference type="PROSITE" id="PS00092">
    <property type="entry name" value="N6_MTASE"/>
    <property type="match status" value="1"/>
</dbReference>
<dbReference type="SUPFAM" id="SSF53335">
    <property type="entry name" value="S-adenosyl-L-methionine-dependent methyltransferases"/>
    <property type="match status" value="1"/>
</dbReference>
<dbReference type="NCBIfam" id="TIGR00095">
    <property type="entry name" value="16S rRNA (guanine(966)-N(2))-methyltransferase RsmD"/>
    <property type="match status" value="1"/>
</dbReference>
<dbReference type="AlphaFoldDB" id="A0A941CMP7"/>
<dbReference type="PANTHER" id="PTHR43542">
    <property type="entry name" value="METHYLTRANSFERASE"/>
    <property type="match status" value="1"/>
</dbReference>
<evidence type="ECO:0000256" key="2">
    <source>
        <dbReference type="ARBA" id="ARBA00022679"/>
    </source>
</evidence>
<evidence type="ECO:0000313" key="4">
    <source>
        <dbReference type="Proteomes" id="UP000675379"/>
    </source>
</evidence>
<dbReference type="Pfam" id="PF03602">
    <property type="entry name" value="Cons_hypoth95"/>
    <property type="match status" value="1"/>
</dbReference>
<keyword evidence="4" id="KW-1185">Reference proteome</keyword>
<keyword evidence="1 3" id="KW-0489">Methyltransferase</keyword>
<accession>A0A941CMP7</accession>
<name>A0A941CMP7_9CLOT</name>
<evidence type="ECO:0000313" key="3">
    <source>
        <dbReference type="EMBL" id="MBR0575452.1"/>
    </source>
</evidence>
<dbReference type="InterPro" id="IPR029063">
    <property type="entry name" value="SAM-dependent_MTases_sf"/>
</dbReference>
<dbReference type="Proteomes" id="UP000675379">
    <property type="component" value="Unassembled WGS sequence"/>
</dbReference>
<dbReference type="InterPro" id="IPR004398">
    <property type="entry name" value="RNA_MeTrfase_RsmD"/>
</dbReference>
<dbReference type="EC" id="2.1.1.171" evidence="3"/>
<evidence type="ECO:0000256" key="1">
    <source>
        <dbReference type="ARBA" id="ARBA00022603"/>
    </source>
</evidence>
<dbReference type="PANTHER" id="PTHR43542:SF1">
    <property type="entry name" value="METHYLTRANSFERASE"/>
    <property type="match status" value="1"/>
</dbReference>
<dbReference type="Gene3D" id="3.40.50.150">
    <property type="entry name" value="Vaccinia Virus protein VP39"/>
    <property type="match status" value="1"/>
</dbReference>
<dbReference type="GO" id="GO:0003676">
    <property type="term" value="F:nucleic acid binding"/>
    <property type="evidence" value="ECO:0007669"/>
    <property type="project" value="InterPro"/>
</dbReference>
<dbReference type="EMBL" id="JAGSCS010000003">
    <property type="protein sequence ID" value="MBR0575452.1"/>
    <property type="molecule type" value="Genomic_DNA"/>
</dbReference>
<sequence>MRIIAGTAKGRKILSPKNEGRITVKGDLHATRPTLDRVKENMFNIIGHKVYGAKVLDMFAGTGSLGLESASRGAREVVFLERFQETYGILRQNIETLGFSGGSRTYARDSYEFIKSLGVGAEKFDIIFVDPPYLNHMVDEAIKLIESRDLLTPQGVIVTKYDSEEPVYLPHGIYELVDQRKYGKTVLAFYQMKVEE</sequence>
<dbReference type="PIRSF" id="PIRSF004553">
    <property type="entry name" value="CHP00095"/>
    <property type="match status" value="1"/>
</dbReference>
<dbReference type="InterPro" id="IPR002052">
    <property type="entry name" value="DNA_methylase_N6_adenine_CS"/>
</dbReference>
<protein>
    <submittedName>
        <fullName evidence="3">16S rRNA (Guanine(966)-N(2))-methyltransferase RsmD</fullName>
        <ecNumber evidence="3">2.1.1.171</ecNumber>
    </submittedName>
</protein>
<organism evidence="3 4">
    <name type="scientific">Proteiniclasticum sediminis</name>
    <dbReference type="NCBI Taxonomy" id="2804028"/>
    <lineage>
        <taxon>Bacteria</taxon>
        <taxon>Bacillati</taxon>
        <taxon>Bacillota</taxon>
        <taxon>Clostridia</taxon>
        <taxon>Eubacteriales</taxon>
        <taxon>Clostridiaceae</taxon>
        <taxon>Proteiniclasticum</taxon>
    </lineage>
</organism>
<keyword evidence="2 3" id="KW-0808">Transferase</keyword>
<reference evidence="3" key="1">
    <citation type="submission" date="2021-04" db="EMBL/GenBank/DDBJ databases">
        <title>Proteiniclasticum sedimins sp. nov., an obligate anaerobic bacterium isolated from anaerobic sludge.</title>
        <authorList>
            <person name="Liu J."/>
        </authorList>
    </citation>
    <scope>NUCLEOTIDE SEQUENCE</scope>
    <source>
        <strain evidence="3">BAD-10</strain>
    </source>
</reference>
<dbReference type="RefSeq" id="WP_211799975.1">
    <property type="nucleotide sequence ID" value="NZ_JAGSCS010000003.1"/>
</dbReference>
<dbReference type="GO" id="GO:0052913">
    <property type="term" value="F:16S rRNA (guanine(966)-N(2))-methyltransferase activity"/>
    <property type="evidence" value="ECO:0007669"/>
    <property type="project" value="UniProtKB-EC"/>
</dbReference>
<dbReference type="CDD" id="cd02440">
    <property type="entry name" value="AdoMet_MTases"/>
    <property type="match status" value="1"/>
</dbReference>